<keyword evidence="5" id="KW-1185">Reference proteome</keyword>
<dbReference type="Proteomes" id="UP001153555">
    <property type="component" value="Unassembled WGS sequence"/>
</dbReference>
<feature type="compositionally biased region" description="Low complexity" evidence="2">
    <location>
        <begin position="40"/>
        <end position="50"/>
    </location>
</feature>
<feature type="compositionally biased region" description="Low complexity" evidence="2">
    <location>
        <begin position="58"/>
        <end position="67"/>
    </location>
</feature>
<dbReference type="InterPro" id="IPR000719">
    <property type="entry name" value="Prot_kinase_dom"/>
</dbReference>
<sequence>MSAIYDNWERLVAAVSKKQQLWQLFHDSSRSPSVLSEASDFGSSFDSSPGQALDLSRSESSSRPSRVPPKLVLFSDFNPAVDDAEGSSPASARFLGRGSFGAAYAVQMDRGPTIVLKRLTSTSFSDDEFERHMDVIGNVRHENVAPLRAYYSVRGERFLLYDYYSTRNVYQLLHDKWDFDTSSVLALKNGMFWPVGSFCFSRYDMHFLCSFKGNLRSSSHPWVQA</sequence>
<feature type="binding site" evidence="1">
    <location>
        <position position="117"/>
    </location>
    <ligand>
        <name>ATP</name>
        <dbReference type="ChEBI" id="CHEBI:30616"/>
    </ligand>
</feature>
<dbReference type="InterPro" id="IPR017441">
    <property type="entry name" value="Protein_kinase_ATP_BS"/>
</dbReference>
<evidence type="ECO:0000313" key="4">
    <source>
        <dbReference type="EMBL" id="CAA0836716.1"/>
    </source>
</evidence>
<comment type="caution">
    <text evidence="4">The sequence shown here is derived from an EMBL/GenBank/DDBJ whole genome shotgun (WGS) entry which is preliminary data.</text>
</comment>
<protein>
    <submittedName>
        <fullName evidence="4">Probable inactive receptor kinase</fullName>
    </submittedName>
</protein>
<dbReference type="PROSITE" id="PS00107">
    <property type="entry name" value="PROTEIN_KINASE_ATP"/>
    <property type="match status" value="1"/>
</dbReference>
<dbReference type="AlphaFoldDB" id="A0A9N7NJP5"/>
<dbReference type="PANTHER" id="PTHR48007">
    <property type="entry name" value="LEUCINE-RICH REPEAT RECEPTOR-LIKE PROTEIN KINASE PXC1"/>
    <property type="match status" value="1"/>
</dbReference>
<dbReference type="InterPro" id="IPR011009">
    <property type="entry name" value="Kinase-like_dom_sf"/>
</dbReference>
<name>A0A9N7NJP5_STRHE</name>
<dbReference type="EMBL" id="CACSLK010030184">
    <property type="protein sequence ID" value="CAA0836716.1"/>
    <property type="molecule type" value="Genomic_DNA"/>
</dbReference>
<gene>
    <name evidence="4" type="ORF">SHERM_03778</name>
</gene>
<dbReference type="Gene3D" id="3.30.200.20">
    <property type="entry name" value="Phosphorylase Kinase, domain 1"/>
    <property type="match status" value="1"/>
</dbReference>
<dbReference type="GO" id="GO:0005524">
    <property type="term" value="F:ATP binding"/>
    <property type="evidence" value="ECO:0007669"/>
    <property type="project" value="UniProtKB-UniRule"/>
</dbReference>
<evidence type="ECO:0000256" key="1">
    <source>
        <dbReference type="PROSITE-ProRule" id="PRU10141"/>
    </source>
</evidence>
<keyword evidence="4" id="KW-0418">Kinase</keyword>
<reference evidence="4" key="1">
    <citation type="submission" date="2019-12" db="EMBL/GenBank/DDBJ databases">
        <authorList>
            <person name="Scholes J."/>
        </authorList>
    </citation>
    <scope>NUCLEOTIDE SEQUENCE</scope>
</reference>
<keyword evidence="4" id="KW-0675">Receptor</keyword>
<dbReference type="OrthoDB" id="4062651at2759"/>
<keyword evidence="1" id="KW-0067">ATP-binding</keyword>
<proteinExistence type="predicted"/>
<evidence type="ECO:0000313" key="5">
    <source>
        <dbReference type="Proteomes" id="UP001153555"/>
    </source>
</evidence>
<evidence type="ECO:0000259" key="3">
    <source>
        <dbReference type="PROSITE" id="PS50011"/>
    </source>
</evidence>
<feature type="domain" description="Protein kinase" evidence="3">
    <location>
        <begin position="89"/>
        <end position="225"/>
    </location>
</feature>
<dbReference type="GO" id="GO:0004672">
    <property type="term" value="F:protein kinase activity"/>
    <property type="evidence" value="ECO:0007669"/>
    <property type="project" value="InterPro"/>
</dbReference>
<dbReference type="SUPFAM" id="SSF56112">
    <property type="entry name" value="Protein kinase-like (PK-like)"/>
    <property type="match status" value="1"/>
</dbReference>
<dbReference type="PROSITE" id="PS50011">
    <property type="entry name" value="PROTEIN_KINASE_DOM"/>
    <property type="match status" value="1"/>
</dbReference>
<keyword evidence="1" id="KW-0547">Nucleotide-binding</keyword>
<dbReference type="InterPro" id="IPR046959">
    <property type="entry name" value="PRK1-6/SRF4-like"/>
</dbReference>
<dbReference type="PANTHER" id="PTHR48007:SF4">
    <property type="entry name" value="LEUCINE-RICH REPEAT RECEPTOR-LIKE PROTEIN KINASE PXC1"/>
    <property type="match status" value="1"/>
</dbReference>
<evidence type="ECO:0000256" key="2">
    <source>
        <dbReference type="SAM" id="MobiDB-lite"/>
    </source>
</evidence>
<keyword evidence="4" id="KW-0808">Transferase</keyword>
<organism evidence="4 5">
    <name type="scientific">Striga hermonthica</name>
    <name type="common">Purple witchweed</name>
    <name type="synonym">Buchnera hermonthica</name>
    <dbReference type="NCBI Taxonomy" id="68872"/>
    <lineage>
        <taxon>Eukaryota</taxon>
        <taxon>Viridiplantae</taxon>
        <taxon>Streptophyta</taxon>
        <taxon>Embryophyta</taxon>
        <taxon>Tracheophyta</taxon>
        <taxon>Spermatophyta</taxon>
        <taxon>Magnoliopsida</taxon>
        <taxon>eudicotyledons</taxon>
        <taxon>Gunneridae</taxon>
        <taxon>Pentapetalae</taxon>
        <taxon>asterids</taxon>
        <taxon>lamiids</taxon>
        <taxon>Lamiales</taxon>
        <taxon>Orobanchaceae</taxon>
        <taxon>Buchnereae</taxon>
        <taxon>Striga</taxon>
    </lineage>
</organism>
<accession>A0A9N7NJP5</accession>
<feature type="region of interest" description="Disordered" evidence="2">
    <location>
        <begin position="40"/>
        <end position="67"/>
    </location>
</feature>